<dbReference type="GeneTree" id="ENSGT01120000271815"/>
<dbReference type="PRINTS" id="PR02045">
    <property type="entry name" value="F138DOMAIN"/>
</dbReference>
<accession>A0A7N9D4P7</accession>
<dbReference type="Proteomes" id="UP000233100">
    <property type="component" value="Chromosome 1"/>
</dbReference>
<reference evidence="1" key="2">
    <citation type="submission" date="2025-08" db="UniProtKB">
        <authorList>
            <consortium name="Ensembl"/>
        </authorList>
    </citation>
    <scope>IDENTIFICATION</scope>
</reference>
<name>A0A7N9D4P7_MACFA</name>
<protein>
    <submittedName>
        <fullName evidence="1">Uncharacterized protein</fullName>
    </submittedName>
</protein>
<reference evidence="1 2" key="1">
    <citation type="submission" date="2013-03" db="EMBL/GenBank/DDBJ databases">
        <authorList>
            <person name="Warren W."/>
            <person name="Wilson R.K."/>
        </authorList>
    </citation>
    <scope>NUCLEOTIDE SEQUENCE</scope>
</reference>
<evidence type="ECO:0000313" key="2">
    <source>
        <dbReference type="Proteomes" id="UP000233100"/>
    </source>
</evidence>
<proteinExistence type="predicted"/>
<sequence>EILVIPFCFLFFGFFFETVLLCCPGWRAVAWPQLTATSASQIQEILQPQPPEWLGLQALGQHTWLIFVFLVETGFHHVGQAGLKLLTSGDLPASASQSAKIPSMSHHARSI</sequence>
<organism evidence="1 2">
    <name type="scientific">Macaca fascicularis</name>
    <name type="common">Crab-eating macaque</name>
    <name type="synonym">Cynomolgus monkey</name>
    <dbReference type="NCBI Taxonomy" id="9541"/>
    <lineage>
        <taxon>Eukaryota</taxon>
        <taxon>Metazoa</taxon>
        <taxon>Chordata</taxon>
        <taxon>Craniata</taxon>
        <taxon>Vertebrata</taxon>
        <taxon>Euteleostomi</taxon>
        <taxon>Mammalia</taxon>
        <taxon>Eutheria</taxon>
        <taxon>Euarchontoglires</taxon>
        <taxon>Primates</taxon>
        <taxon>Haplorrhini</taxon>
        <taxon>Catarrhini</taxon>
        <taxon>Cercopithecidae</taxon>
        <taxon>Cercopithecinae</taxon>
        <taxon>Macaca</taxon>
    </lineage>
</organism>
<reference evidence="1" key="3">
    <citation type="submission" date="2025-09" db="UniProtKB">
        <authorList>
            <consortium name="Ensembl"/>
        </authorList>
    </citation>
    <scope>IDENTIFICATION</scope>
</reference>
<keyword evidence="2" id="KW-1185">Reference proteome</keyword>
<dbReference type="PANTHER" id="PTHR12138">
    <property type="entry name" value="PRIMATE-EXPANDED PROTEIN FAMILY"/>
    <property type="match status" value="1"/>
</dbReference>
<dbReference type="Ensembl" id="ENSMFAT00000091777.1">
    <property type="protein sequence ID" value="ENSMFAP00000058135.1"/>
    <property type="gene ID" value="ENSMFAG00000050468.1"/>
</dbReference>
<dbReference type="PANTHER" id="PTHR12138:SF162">
    <property type="entry name" value="CHROMOSOME UNDETERMINED SCAFFOLD_275, WHOLE GENOME SHOTGUN SEQUENCE"/>
    <property type="match status" value="1"/>
</dbReference>
<evidence type="ECO:0000313" key="1">
    <source>
        <dbReference type="Ensembl" id="ENSMFAP00000058135.1"/>
    </source>
</evidence>
<dbReference type="AlphaFoldDB" id="A0A7N9D4P7"/>